<evidence type="ECO:0000256" key="5">
    <source>
        <dbReference type="ARBA" id="ARBA00023015"/>
    </source>
</evidence>
<dbReference type="SUPFAM" id="SSF46689">
    <property type="entry name" value="Homeodomain-like"/>
    <property type="match status" value="1"/>
</dbReference>
<keyword evidence="4" id="KW-0067">ATP-binding</keyword>
<keyword evidence="3" id="KW-0547">Nucleotide-binding</keyword>
<evidence type="ECO:0000259" key="10">
    <source>
        <dbReference type="PROSITE" id="PS50045"/>
    </source>
</evidence>
<keyword evidence="6" id="KW-0238">DNA-binding</keyword>
<dbReference type="InterPro" id="IPR001638">
    <property type="entry name" value="Solute-binding_3/MltF_N"/>
</dbReference>
<dbReference type="Gene3D" id="3.40.50.300">
    <property type="entry name" value="P-loop containing nucleotide triphosphate hydrolases"/>
    <property type="match status" value="1"/>
</dbReference>
<evidence type="ECO:0000256" key="7">
    <source>
        <dbReference type="ARBA" id="ARBA00023159"/>
    </source>
</evidence>
<evidence type="ECO:0000256" key="1">
    <source>
        <dbReference type="ARBA" id="ARBA00004196"/>
    </source>
</evidence>
<evidence type="ECO:0000256" key="3">
    <source>
        <dbReference type="ARBA" id="ARBA00022741"/>
    </source>
</evidence>
<dbReference type="NCBIfam" id="TIGR01728">
    <property type="entry name" value="SsuA_fam"/>
    <property type="match status" value="1"/>
</dbReference>
<dbReference type="InterPro" id="IPR025944">
    <property type="entry name" value="Sigma_54_int_dom_CS"/>
</dbReference>
<keyword evidence="8" id="KW-0804">Transcription</keyword>
<dbReference type="InterPro" id="IPR010067">
    <property type="entry name" value="ABC_SsuA_sub-bd"/>
</dbReference>
<dbReference type="PROSITE" id="PS50045">
    <property type="entry name" value="SIGMA54_INTERACT_4"/>
    <property type="match status" value="1"/>
</dbReference>
<dbReference type="InterPro" id="IPR025662">
    <property type="entry name" value="Sigma_54_int_dom_ATP-bd_1"/>
</dbReference>
<dbReference type="Gene3D" id="1.10.10.60">
    <property type="entry name" value="Homeodomain-like"/>
    <property type="match status" value="1"/>
</dbReference>
<dbReference type="PROSITE" id="PS00675">
    <property type="entry name" value="SIGMA54_INTERACT_1"/>
    <property type="match status" value="1"/>
</dbReference>
<dbReference type="EMBL" id="WHOS01000007">
    <property type="protein sequence ID" value="NUA99129.1"/>
    <property type="molecule type" value="Genomic_DNA"/>
</dbReference>
<dbReference type="SMART" id="SM00382">
    <property type="entry name" value="AAA"/>
    <property type="match status" value="1"/>
</dbReference>
<dbReference type="Proteomes" id="UP000605086">
    <property type="component" value="Unassembled WGS sequence"/>
</dbReference>
<protein>
    <submittedName>
        <fullName evidence="11">Aliphatic sulfonate ABC transporter substrate-binding protein</fullName>
    </submittedName>
</protein>
<dbReference type="Pfam" id="PF00158">
    <property type="entry name" value="Sigma54_activat"/>
    <property type="match status" value="1"/>
</dbReference>
<dbReference type="PANTHER" id="PTHR32071:SF21">
    <property type="entry name" value="TRANSCRIPTIONAL REGULATORY PROTEIN FLGR"/>
    <property type="match status" value="1"/>
</dbReference>
<dbReference type="PANTHER" id="PTHR32071">
    <property type="entry name" value="TRANSCRIPTIONAL REGULATORY PROTEIN"/>
    <property type="match status" value="1"/>
</dbReference>
<evidence type="ECO:0000256" key="2">
    <source>
        <dbReference type="ARBA" id="ARBA00022729"/>
    </source>
</evidence>
<keyword evidence="7" id="KW-0010">Activator</keyword>
<reference evidence="11 12" key="1">
    <citation type="submission" date="2019-10" db="EMBL/GenBank/DDBJ databases">
        <title>Genome sequence of Azospirillum melinis.</title>
        <authorList>
            <person name="Ambrosini A."/>
            <person name="Sant'Anna F.H."/>
            <person name="Cassan F.D."/>
            <person name="Souza E.M."/>
            <person name="Passaglia L.M.P."/>
        </authorList>
    </citation>
    <scope>NUCLEOTIDE SEQUENCE [LARGE SCALE GENOMIC DNA]</scope>
    <source>
        <strain evidence="11 12">TMCY0552</strain>
    </source>
</reference>
<evidence type="ECO:0000256" key="6">
    <source>
        <dbReference type="ARBA" id="ARBA00023125"/>
    </source>
</evidence>
<comment type="subcellular location">
    <subcellularLocation>
        <location evidence="1">Cell envelope</location>
    </subcellularLocation>
</comment>
<feature type="region of interest" description="Disordered" evidence="9">
    <location>
        <begin position="341"/>
        <end position="364"/>
    </location>
</feature>
<evidence type="ECO:0000313" key="12">
    <source>
        <dbReference type="Proteomes" id="UP000605086"/>
    </source>
</evidence>
<dbReference type="CDD" id="cd00009">
    <property type="entry name" value="AAA"/>
    <property type="match status" value="1"/>
</dbReference>
<dbReference type="SUPFAM" id="SSF52540">
    <property type="entry name" value="P-loop containing nucleoside triphosphate hydrolases"/>
    <property type="match status" value="1"/>
</dbReference>
<dbReference type="PROSITE" id="PS00676">
    <property type="entry name" value="SIGMA54_INTERACT_2"/>
    <property type="match status" value="1"/>
</dbReference>
<dbReference type="InterPro" id="IPR002078">
    <property type="entry name" value="Sigma_54_int"/>
</dbReference>
<feature type="compositionally biased region" description="Low complexity" evidence="9">
    <location>
        <begin position="347"/>
        <end position="356"/>
    </location>
</feature>
<keyword evidence="5" id="KW-0805">Transcription regulation</keyword>
<keyword evidence="12" id="KW-1185">Reference proteome</keyword>
<dbReference type="Gene3D" id="3.40.190.10">
    <property type="entry name" value="Periplasmic binding protein-like II"/>
    <property type="match status" value="2"/>
</dbReference>
<sequence length="754" mass="81302">MIGVTRRCPPQEAGAAMTRIPPSDRWPAATAFDAAPRSGLGLSSCRFDAAALPSVVVGQDGSCGPGIDAAGYEQRRIVAFDPASRARKPKIRATAMVFEDPQSQRLQADLDRLAPSDATVLIIGETGTGKELVSRYIHSRSRRADGPFVAVNCGAFSDTLAEAELFGFEKGAFTGALKTQAGWFEAAHGGTLLLDEIGDLPPALQVKLLRVLQEREVVRVGSRKAIPIDVRVIAATNVDLEAAVEARRFREDLYFRLNVASVRLAPLRERPGDIPPLAEHFLDLHKERLGRPELSLSGEALRRLAHCPWPGNIRQLENVLHNAVLLAPGPEIGADDVRLRCEGHGHGQSQGQRQSRTSAAVEPPARDLEGAVKALVGRAIADGEADLYERLVRTAVRSAFELADGNQMRAAESLGMTRNAFRTQLAHLGAIAPRRRSGVAEPGEERASTPCVPALSSRPARLPVQLVDLPIGYQKFGTSSILKMRGAVERRLAAHGYRVTWTEFVSGPQMMDALGSMQVEFVATGEAPPVFAQAAGVPLVYVGYDPPAPNAEALLVRCDSPYRSTADLRGRTVALHTGSNVHYFLLRALQAYGLTLDDVRIVHMQPAAALEALLDEMVDAWAIWDPLLSSAQIRDDTRVLTDGSGLVPNHQFYLANQNFADRNPEAVAILLDEVGKAGEYAALHAAEAARSMTQDLGIAAPALELAFSRLTYGAKPLDDRAVRRQQAVADSFHASGLLKSSISVREAVWSGAWA</sequence>
<dbReference type="CDD" id="cd13557">
    <property type="entry name" value="PBP2_SsuA"/>
    <property type="match status" value="1"/>
</dbReference>
<dbReference type="Pfam" id="PF25601">
    <property type="entry name" value="AAA_lid_14"/>
    <property type="match status" value="1"/>
</dbReference>
<dbReference type="InterPro" id="IPR027417">
    <property type="entry name" value="P-loop_NTPase"/>
</dbReference>
<dbReference type="Pfam" id="PF09084">
    <property type="entry name" value="NMT1"/>
    <property type="match status" value="1"/>
</dbReference>
<dbReference type="InterPro" id="IPR025943">
    <property type="entry name" value="Sigma_54_int_dom_ATP-bd_2"/>
</dbReference>
<name>A0ABX2K6D6_9PROT</name>
<dbReference type="InterPro" id="IPR009057">
    <property type="entry name" value="Homeodomain-like_sf"/>
</dbReference>
<dbReference type="SMART" id="SM00062">
    <property type="entry name" value="PBPb"/>
    <property type="match status" value="1"/>
</dbReference>
<proteinExistence type="predicted"/>
<comment type="caution">
    <text evidence="11">The sequence shown here is derived from an EMBL/GenBank/DDBJ whole genome shotgun (WGS) entry which is preliminary data.</text>
</comment>
<accession>A0ABX2K6D6</accession>
<dbReference type="SUPFAM" id="SSF53850">
    <property type="entry name" value="Periplasmic binding protein-like II"/>
    <property type="match status" value="1"/>
</dbReference>
<evidence type="ECO:0000256" key="9">
    <source>
        <dbReference type="SAM" id="MobiDB-lite"/>
    </source>
</evidence>
<organism evidence="11 12">
    <name type="scientific">Azospirillum melinis</name>
    <dbReference type="NCBI Taxonomy" id="328839"/>
    <lineage>
        <taxon>Bacteria</taxon>
        <taxon>Pseudomonadati</taxon>
        <taxon>Pseudomonadota</taxon>
        <taxon>Alphaproteobacteria</taxon>
        <taxon>Rhodospirillales</taxon>
        <taxon>Azospirillaceae</taxon>
        <taxon>Azospirillum</taxon>
    </lineage>
</organism>
<evidence type="ECO:0000313" key="11">
    <source>
        <dbReference type="EMBL" id="NUA99129.1"/>
    </source>
</evidence>
<gene>
    <name evidence="11" type="ORF">GBZ48_07505</name>
</gene>
<dbReference type="InterPro" id="IPR058031">
    <property type="entry name" value="AAA_lid_NorR"/>
</dbReference>
<dbReference type="Gene3D" id="1.10.8.60">
    <property type="match status" value="1"/>
</dbReference>
<keyword evidence="2" id="KW-0732">Signal</keyword>
<evidence type="ECO:0000256" key="8">
    <source>
        <dbReference type="ARBA" id="ARBA00023163"/>
    </source>
</evidence>
<feature type="region of interest" description="Disordered" evidence="9">
    <location>
        <begin position="1"/>
        <end position="22"/>
    </location>
</feature>
<evidence type="ECO:0000256" key="4">
    <source>
        <dbReference type="ARBA" id="ARBA00022840"/>
    </source>
</evidence>
<dbReference type="InterPro" id="IPR015168">
    <property type="entry name" value="SsuA/THI5"/>
</dbReference>
<feature type="domain" description="Sigma-54 factor interaction" evidence="10">
    <location>
        <begin position="96"/>
        <end position="325"/>
    </location>
</feature>
<dbReference type="InterPro" id="IPR003593">
    <property type="entry name" value="AAA+_ATPase"/>
</dbReference>
<dbReference type="PROSITE" id="PS00688">
    <property type="entry name" value="SIGMA54_INTERACT_3"/>
    <property type="match status" value="1"/>
</dbReference>